<feature type="domain" description="Iron-binding zinc finger CDGSH type" evidence="6">
    <location>
        <begin position="97"/>
        <end position="134"/>
    </location>
</feature>
<feature type="domain" description="Iron-binding zinc finger CDGSH type" evidence="6">
    <location>
        <begin position="57"/>
        <end position="94"/>
    </location>
</feature>
<name>V5GCR5_ANOGL</name>
<dbReference type="Pfam" id="PF09360">
    <property type="entry name" value="zf-CDGSH"/>
    <property type="match status" value="2"/>
</dbReference>
<evidence type="ECO:0000313" key="7">
    <source>
        <dbReference type="EMBL" id="JAB61819.1"/>
    </source>
</evidence>
<organism evidence="7">
    <name type="scientific">Anoplophora glabripennis</name>
    <name type="common">Asian longhorn beetle</name>
    <name type="synonym">Anoplophora nobilis</name>
    <dbReference type="NCBI Taxonomy" id="217634"/>
    <lineage>
        <taxon>Eukaryota</taxon>
        <taxon>Metazoa</taxon>
        <taxon>Ecdysozoa</taxon>
        <taxon>Arthropoda</taxon>
        <taxon>Hexapoda</taxon>
        <taxon>Insecta</taxon>
        <taxon>Pterygota</taxon>
        <taxon>Neoptera</taxon>
        <taxon>Endopterygota</taxon>
        <taxon>Coleoptera</taxon>
        <taxon>Polyphaga</taxon>
        <taxon>Cucujiformia</taxon>
        <taxon>Chrysomeloidea</taxon>
        <taxon>Cerambycidae</taxon>
        <taxon>Lamiinae</taxon>
        <taxon>Lamiini</taxon>
        <taxon>Anoplophora</taxon>
    </lineage>
</organism>
<evidence type="ECO:0000256" key="5">
    <source>
        <dbReference type="ARBA" id="ARBA00034078"/>
    </source>
</evidence>
<accession>V5GCR5</accession>
<evidence type="ECO:0000256" key="4">
    <source>
        <dbReference type="ARBA" id="ARBA00023014"/>
    </source>
</evidence>
<evidence type="ECO:0000256" key="2">
    <source>
        <dbReference type="ARBA" id="ARBA00022723"/>
    </source>
</evidence>
<keyword evidence="1" id="KW-0001">2Fe-2S</keyword>
<dbReference type="AlphaFoldDB" id="V5GCR5"/>
<keyword evidence="2" id="KW-0479">Metal-binding</keyword>
<protein>
    <submittedName>
        <fullName evidence="7">CDGSH iron-sulfur domain-containing protein 3, mitochondrial</fullName>
    </submittedName>
</protein>
<dbReference type="GO" id="GO:0051537">
    <property type="term" value="F:2 iron, 2 sulfur cluster binding"/>
    <property type="evidence" value="ECO:0007669"/>
    <property type="project" value="UniProtKB-KW"/>
</dbReference>
<dbReference type="InterPro" id="IPR052950">
    <property type="entry name" value="CISD"/>
</dbReference>
<dbReference type="EMBL" id="GALX01006647">
    <property type="protein sequence ID" value="JAB61819.1"/>
    <property type="molecule type" value="Transcribed_RNA"/>
</dbReference>
<dbReference type="SMART" id="SM00704">
    <property type="entry name" value="ZnF_CDGSH"/>
    <property type="match status" value="2"/>
</dbReference>
<reference evidence="7" key="1">
    <citation type="submission" date="2013-07" db="EMBL/GenBank/DDBJ databases">
        <title>Midgut Transcriptome Profiling of Anoplphora glabripennis, a Lignocellulose Degrading, Wood-Boring Cerambycid.</title>
        <authorList>
            <person name="Scully E.D."/>
            <person name="Hoover K."/>
            <person name="Carlson J.E."/>
            <person name="Tien M."/>
            <person name="Geib S.M."/>
        </authorList>
    </citation>
    <scope>NUCLEOTIDE SEQUENCE</scope>
</reference>
<dbReference type="PANTHER" id="PTHR46491:SF3">
    <property type="entry name" value="CDGSH IRON-SULFUR DOMAIN-CONTAINING PROTEIN 3, MITOCHONDRIAL"/>
    <property type="match status" value="1"/>
</dbReference>
<sequence>MALRITSAFQQLPHRANLGISFKALYSAKSTSEVPRNVLENVISADKQRENGAVYDKKPFKMTLEAGKRYSWCLCGRSKTQPLCDGTHKQQQLKITQKPVRFQVEETKDYWLCNCKHTNNRPFCDGTHKTPVVQEATSIVRQ</sequence>
<dbReference type="InterPro" id="IPR018967">
    <property type="entry name" value="FeS-contain_CDGSH-typ"/>
</dbReference>
<dbReference type="PANTHER" id="PTHR46491">
    <property type="entry name" value="CDGSH IRON SULFUR DOMAIN PROTEIN HOMOLOG"/>
    <property type="match status" value="1"/>
</dbReference>
<keyword evidence="3" id="KW-0408">Iron</keyword>
<gene>
    <name evidence="7" type="primary">CISD3</name>
</gene>
<dbReference type="GeneID" id="108914440"/>
<proteinExistence type="predicted"/>
<dbReference type="GO" id="GO:0005739">
    <property type="term" value="C:mitochondrion"/>
    <property type="evidence" value="ECO:0007669"/>
    <property type="project" value="TreeGrafter"/>
</dbReference>
<comment type="cofactor">
    <cofactor evidence="5">
        <name>[2Fe-2S] cluster</name>
        <dbReference type="ChEBI" id="CHEBI:190135"/>
    </cofactor>
</comment>
<keyword evidence="4" id="KW-0411">Iron-sulfur</keyword>
<dbReference type="OrthoDB" id="15717at2759"/>
<evidence type="ECO:0000256" key="3">
    <source>
        <dbReference type="ARBA" id="ARBA00023004"/>
    </source>
</evidence>
<dbReference type="InterPro" id="IPR042216">
    <property type="entry name" value="MitoNEET_CISD"/>
</dbReference>
<dbReference type="GO" id="GO:0046872">
    <property type="term" value="F:metal ion binding"/>
    <property type="evidence" value="ECO:0007669"/>
    <property type="project" value="UniProtKB-KW"/>
</dbReference>
<evidence type="ECO:0000256" key="1">
    <source>
        <dbReference type="ARBA" id="ARBA00022714"/>
    </source>
</evidence>
<evidence type="ECO:0000259" key="6">
    <source>
        <dbReference type="SMART" id="SM00704"/>
    </source>
</evidence>
<dbReference type="KEGG" id="agb:108914440"/>
<dbReference type="Gene3D" id="3.40.5.90">
    <property type="entry name" value="CDGSH iron-sulfur domain, mitoNEET-type"/>
    <property type="match status" value="2"/>
</dbReference>